<gene>
    <name evidence="1" type="ORF">PAMC26577_15955</name>
</gene>
<reference evidence="1 2" key="1">
    <citation type="submission" date="2017-03" db="EMBL/GenBank/DDBJ databases">
        <title>Genome analysis of strain PAMC 26577.</title>
        <authorList>
            <person name="Oh H.-M."/>
            <person name="Yang J.-A."/>
        </authorList>
    </citation>
    <scope>NUCLEOTIDE SEQUENCE [LARGE SCALE GENOMIC DNA]</scope>
    <source>
        <strain evidence="1 2">PAMC 26577</strain>
    </source>
</reference>
<accession>A0A242MU20</accession>
<evidence type="ECO:0000313" key="2">
    <source>
        <dbReference type="Proteomes" id="UP000195221"/>
    </source>
</evidence>
<dbReference type="Proteomes" id="UP000195221">
    <property type="component" value="Unassembled WGS sequence"/>
</dbReference>
<evidence type="ECO:0000313" key="1">
    <source>
        <dbReference type="EMBL" id="OTP74316.1"/>
    </source>
</evidence>
<dbReference type="AlphaFoldDB" id="A0A242MU20"/>
<name>A0A242MU20_CABSO</name>
<sequence>MKSVPAEKLAHIVECGWHRPSGLQPFELFVVSNADIGRPKMIRLVNLKKVRRSRENFVTEVK</sequence>
<proteinExistence type="predicted"/>
<organism evidence="1 2">
    <name type="scientific">Caballeronia sordidicola</name>
    <name type="common">Burkholderia sordidicola</name>
    <dbReference type="NCBI Taxonomy" id="196367"/>
    <lineage>
        <taxon>Bacteria</taxon>
        <taxon>Pseudomonadati</taxon>
        <taxon>Pseudomonadota</taxon>
        <taxon>Betaproteobacteria</taxon>
        <taxon>Burkholderiales</taxon>
        <taxon>Burkholderiaceae</taxon>
        <taxon>Caballeronia</taxon>
    </lineage>
</organism>
<comment type="caution">
    <text evidence="1">The sequence shown here is derived from an EMBL/GenBank/DDBJ whole genome shotgun (WGS) entry which is preliminary data.</text>
</comment>
<protein>
    <submittedName>
        <fullName evidence="1">Oxygen-insensitive NAD(P)H nitroreductase / Dihydropteridine reductase</fullName>
    </submittedName>
</protein>
<dbReference type="EMBL" id="NBTZ01000065">
    <property type="protein sequence ID" value="OTP74316.1"/>
    <property type="molecule type" value="Genomic_DNA"/>
</dbReference>